<dbReference type="AlphaFoldDB" id="A0A2N0AIZ7"/>
<dbReference type="InterPro" id="IPR009057">
    <property type="entry name" value="Homeodomain-like_sf"/>
</dbReference>
<dbReference type="Proteomes" id="UP000232145">
    <property type="component" value="Unassembled WGS sequence"/>
</dbReference>
<evidence type="ECO:0000259" key="4">
    <source>
        <dbReference type="PROSITE" id="PS01124"/>
    </source>
</evidence>
<dbReference type="InterPro" id="IPR018060">
    <property type="entry name" value="HTH_AraC"/>
</dbReference>
<gene>
    <name evidence="5" type="ORF">CH364_12965</name>
</gene>
<evidence type="ECO:0000256" key="3">
    <source>
        <dbReference type="ARBA" id="ARBA00023163"/>
    </source>
</evidence>
<dbReference type="PROSITE" id="PS01124">
    <property type="entry name" value="HTH_ARAC_FAMILY_2"/>
    <property type="match status" value="1"/>
</dbReference>
<keyword evidence="1" id="KW-0805">Transcription regulation</keyword>
<dbReference type="RefSeq" id="WP_100744494.1">
    <property type="nucleotide sequence ID" value="NZ_NPDW01000002.1"/>
</dbReference>
<dbReference type="GO" id="GO:0043565">
    <property type="term" value="F:sequence-specific DNA binding"/>
    <property type="evidence" value="ECO:0007669"/>
    <property type="project" value="InterPro"/>
</dbReference>
<evidence type="ECO:0000256" key="2">
    <source>
        <dbReference type="ARBA" id="ARBA00023125"/>
    </source>
</evidence>
<comment type="caution">
    <text evidence="5">The sequence shown here is derived from an EMBL/GenBank/DDBJ whole genome shotgun (WGS) entry which is preliminary data.</text>
</comment>
<evidence type="ECO:0000256" key="1">
    <source>
        <dbReference type="ARBA" id="ARBA00023015"/>
    </source>
</evidence>
<dbReference type="SUPFAM" id="SSF46689">
    <property type="entry name" value="Homeodomain-like"/>
    <property type="match status" value="1"/>
</dbReference>
<sequence>MKVTNPKLSPKEKLLIQSVFVFESDKEEKQTLPFYADGFPGIVFFHSKKPVTVYVGSASKVMDPVFVYGQTIEPIQIEINGPFFFVMVQLFPAVVETSLGIPATELTNSCFSIPSADWIEEPNFRLSIEEFSYSLAHMALVNFILEKGKAFQPDPILQVCIEEILEEKGNCEIGKLSKKHGLSERTLQRRFQNYVGLTPKQFSTIIRFQSSLRELDGENKSKLTDVAYMSGYSDQSHFIRQFKSFTKEKPFRFREKI</sequence>
<protein>
    <submittedName>
        <fullName evidence="5">AraC family transcriptional regulator</fullName>
    </submittedName>
</protein>
<dbReference type="InterPro" id="IPR050204">
    <property type="entry name" value="AraC_XylS_family_regulators"/>
</dbReference>
<organism evidence="5 6">
    <name type="scientific">Leptospira harrisiae</name>
    <dbReference type="NCBI Taxonomy" id="2023189"/>
    <lineage>
        <taxon>Bacteria</taxon>
        <taxon>Pseudomonadati</taxon>
        <taxon>Spirochaetota</taxon>
        <taxon>Spirochaetia</taxon>
        <taxon>Leptospirales</taxon>
        <taxon>Leptospiraceae</taxon>
        <taxon>Leptospira</taxon>
    </lineage>
</organism>
<dbReference type="EMBL" id="NPDX01000003">
    <property type="protein sequence ID" value="PJZ84233.1"/>
    <property type="molecule type" value="Genomic_DNA"/>
</dbReference>
<name>A0A2N0AIZ7_9LEPT</name>
<dbReference type="OrthoDB" id="323290at2"/>
<evidence type="ECO:0000313" key="5">
    <source>
        <dbReference type="EMBL" id="PJZ84233.1"/>
    </source>
</evidence>
<proteinExistence type="predicted"/>
<dbReference type="Gene3D" id="1.10.10.60">
    <property type="entry name" value="Homeodomain-like"/>
    <property type="match status" value="1"/>
</dbReference>
<dbReference type="SMART" id="SM00342">
    <property type="entry name" value="HTH_ARAC"/>
    <property type="match status" value="1"/>
</dbReference>
<keyword evidence="6" id="KW-1185">Reference proteome</keyword>
<dbReference type="PANTHER" id="PTHR46796:SF13">
    <property type="entry name" value="HTH-TYPE TRANSCRIPTIONAL ACTIVATOR RHAS"/>
    <property type="match status" value="1"/>
</dbReference>
<dbReference type="Pfam" id="PF12833">
    <property type="entry name" value="HTH_18"/>
    <property type="match status" value="1"/>
</dbReference>
<evidence type="ECO:0000313" key="6">
    <source>
        <dbReference type="Proteomes" id="UP000232145"/>
    </source>
</evidence>
<dbReference type="Pfam" id="PF20240">
    <property type="entry name" value="DUF6597"/>
    <property type="match status" value="1"/>
</dbReference>
<dbReference type="GO" id="GO:0003700">
    <property type="term" value="F:DNA-binding transcription factor activity"/>
    <property type="evidence" value="ECO:0007669"/>
    <property type="project" value="InterPro"/>
</dbReference>
<keyword evidence="3" id="KW-0804">Transcription</keyword>
<feature type="domain" description="HTH araC/xylS-type" evidence="4">
    <location>
        <begin position="161"/>
        <end position="256"/>
    </location>
</feature>
<dbReference type="PANTHER" id="PTHR46796">
    <property type="entry name" value="HTH-TYPE TRANSCRIPTIONAL ACTIVATOR RHAS-RELATED"/>
    <property type="match status" value="1"/>
</dbReference>
<dbReference type="InterPro" id="IPR046532">
    <property type="entry name" value="DUF6597"/>
</dbReference>
<keyword evidence="2" id="KW-0238">DNA-binding</keyword>
<accession>A0A2N0AIZ7</accession>
<reference evidence="5 6" key="1">
    <citation type="submission" date="2017-07" db="EMBL/GenBank/DDBJ databases">
        <title>Leptospira spp. isolated from tropical soils.</title>
        <authorList>
            <person name="Thibeaux R."/>
            <person name="Iraola G."/>
            <person name="Ferres I."/>
            <person name="Bierque E."/>
            <person name="Girault D."/>
            <person name="Soupe-Gilbert M.-E."/>
            <person name="Picardeau M."/>
            <person name="Goarant C."/>
        </authorList>
    </citation>
    <scope>NUCLEOTIDE SEQUENCE [LARGE SCALE GENOMIC DNA]</scope>
    <source>
        <strain evidence="5 6">FH2-B-A1</strain>
    </source>
</reference>